<gene>
    <name evidence="3" type="ORF">WG78_14580</name>
</gene>
<dbReference type="AlphaFoldDB" id="A0A0N0XJL9"/>
<dbReference type="PROSITE" id="PS51371">
    <property type="entry name" value="CBS"/>
    <property type="match status" value="1"/>
</dbReference>
<dbReference type="Gene3D" id="3.10.580.10">
    <property type="entry name" value="CBS-domain"/>
    <property type="match status" value="1"/>
</dbReference>
<sequence>MLDRDTLRGHEQSHEACGNMFTPGMVAHWLGAEAKARTAAAQMIEQKVSVLPVLNAAHQLIGVITLRDVLGPQLAQHREETALERRM</sequence>
<dbReference type="STRING" id="857265.WG78_14580"/>
<dbReference type="InterPro" id="IPR000644">
    <property type="entry name" value="CBS_dom"/>
</dbReference>
<protein>
    <submittedName>
        <fullName evidence="3">CBS domain protein</fullName>
    </submittedName>
</protein>
<dbReference type="Proteomes" id="UP000037939">
    <property type="component" value="Unassembled WGS sequence"/>
</dbReference>
<dbReference type="EMBL" id="LAQT01000010">
    <property type="protein sequence ID" value="KPC52293.1"/>
    <property type="molecule type" value="Genomic_DNA"/>
</dbReference>
<name>A0A0N0XJL9_9NEIS</name>
<evidence type="ECO:0000313" key="4">
    <source>
        <dbReference type="Proteomes" id="UP000037939"/>
    </source>
</evidence>
<evidence type="ECO:0000256" key="1">
    <source>
        <dbReference type="PROSITE-ProRule" id="PRU00703"/>
    </source>
</evidence>
<feature type="domain" description="CBS" evidence="2">
    <location>
        <begin position="21"/>
        <end position="80"/>
    </location>
</feature>
<accession>A0A0N0XJL9</accession>
<organism evidence="3 4">
    <name type="scientific">Amantichitinum ursilacus</name>
    <dbReference type="NCBI Taxonomy" id="857265"/>
    <lineage>
        <taxon>Bacteria</taxon>
        <taxon>Pseudomonadati</taxon>
        <taxon>Pseudomonadota</taxon>
        <taxon>Betaproteobacteria</taxon>
        <taxon>Neisseriales</taxon>
        <taxon>Chitinibacteraceae</taxon>
        <taxon>Amantichitinum</taxon>
    </lineage>
</organism>
<proteinExistence type="predicted"/>
<dbReference type="InterPro" id="IPR046342">
    <property type="entry name" value="CBS_dom_sf"/>
</dbReference>
<keyword evidence="4" id="KW-1185">Reference proteome</keyword>
<reference evidence="3 4" key="1">
    <citation type="submission" date="2015-07" db="EMBL/GenBank/DDBJ databases">
        <title>Draft genome sequence of the Amantichitinum ursilacus IGB-41, a new chitin-degrading bacterium.</title>
        <authorList>
            <person name="Kirstahler P."/>
            <person name="Guenther M."/>
            <person name="Grumaz C."/>
            <person name="Rupp S."/>
            <person name="Zibek S."/>
            <person name="Sohn K."/>
        </authorList>
    </citation>
    <scope>NUCLEOTIDE SEQUENCE [LARGE SCALE GENOMIC DNA]</scope>
    <source>
        <strain evidence="3 4">IGB-41</strain>
    </source>
</reference>
<keyword evidence="1" id="KW-0129">CBS domain</keyword>
<evidence type="ECO:0000259" key="2">
    <source>
        <dbReference type="PROSITE" id="PS51371"/>
    </source>
</evidence>
<evidence type="ECO:0000313" key="3">
    <source>
        <dbReference type="EMBL" id="KPC52293.1"/>
    </source>
</evidence>
<dbReference type="SUPFAM" id="SSF54631">
    <property type="entry name" value="CBS-domain pair"/>
    <property type="match status" value="1"/>
</dbReference>
<dbReference type="Pfam" id="PF00571">
    <property type="entry name" value="CBS"/>
    <property type="match status" value="1"/>
</dbReference>
<comment type="caution">
    <text evidence="3">The sequence shown here is derived from an EMBL/GenBank/DDBJ whole genome shotgun (WGS) entry which is preliminary data.</text>
</comment>